<feature type="repeat" description="TPR" evidence="1">
    <location>
        <begin position="367"/>
        <end position="400"/>
    </location>
</feature>
<dbReference type="PROSITE" id="PS50005">
    <property type="entry name" value="TPR"/>
    <property type="match status" value="1"/>
</dbReference>
<dbReference type="PROSITE" id="PS51257">
    <property type="entry name" value="PROKAR_LIPOPROTEIN"/>
    <property type="match status" value="1"/>
</dbReference>
<dbReference type="SUPFAM" id="SSF48452">
    <property type="entry name" value="TPR-like"/>
    <property type="match status" value="2"/>
</dbReference>
<sequence>MKYIKKIILIIAVFTVLYACSTKKDTVINRNFHALTTKFNVLFNGKEAFKAGLEGINNGYVDDYFRQLPIEPIEFEEDKIIIPTYSRSEMGAGFGDESQEEEKKAATPFEKAEEKAVKAIQRHGMNINGIERNSQIDDAYLLLGKARYYSQRFIPAIEAFNYVIANYPNANLIAETKIWRAKTNIRLDNEEFAIESMKLLLQVKDTLEADLPDEIKEQGHTALAMAYVKADSVQKVKKHLHLATKTLLNKEQGARNLFILGQIYASENKKDSAIMVFKRLENFKKAPYKFKIHANIEIAKNSTKDSSTVALIEKMQKLIKNRDNRPYLDELYFQVGFLHEKNDSIKIAIENYNNSLQAKNGSNKQKTFTYERLGNLYFKNDDYQLASAYYDSVINVASDSLNLRIRRVKRKHKNLASLIKFENVVAENDSILKIASLSKEEQELFFQKHIDKLKKEDEEAAQLKLNQIAFGSTFGGNPLQSGKQGKWYFYNNQSLGFGKTEFLKVWGNRKLEDDWRWSSKIDFNNADEDSIQVNTKDLRYDLASYLETIPTNEKVIDTLKMDRNQALYELGIIYKEQFKNPAFAINRLERVKNLNPKEELILPINWHLYQVYKEIEEESKSDFYKNVILTKYSNTVFAKIIKNPNEIITEEVAVNEVEDKYKEFYYLYKEHKYQETVKVIVDYLPTIQNSKLIPKFELLRAYAIGKYTDEKAYKFALESVAIKYANTEEGKKAREIVKQLNK</sequence>
<dbReference type="AlphaFoldDB" id="A0A7G9L886"/>
<dbReference type="Gene3D" id="1.25.40.10">
    <property type="entry name" value="Tetratricopeptide repeat domain"/>
    <property type="match status" value="2"/>
</dbReference>
<name>A0A7G9L886_9FLAO</name>
<dbReference type="InterPro" id="IPR019734">
    <property type="entry name" value="TPR_rpt"/>
</dbReference>
<reference evidence="2 3" key="1">
    <citation type="submission" date="2020-08" db="EMBL/GenBank/DDBJ databases">
        <title>Polaribacter sp. L12M9 isolated from gut of the Korean scallop.</title>
        <authorList>
            <person name="Jeong Y.S."/>
        </authorList>
    </citation>
    <scope>NUCLEOTIDE SEQUENCE [LARGE SCALE GENOMIC DNA]</scope>
    <source>
        <strain evidence="2 3">L12M9</strain>
    </source>
</reference>
<keyword evidence="1" id="KW-0802">TPR repeat</keyword>
<dbReference type="RefSeq" id="WP_187481756.1">
    <property type="nucleotide sequence ID" value="NZ_CP060695.1"/>
</dbReference>
<dbReference type="Proteomes" id="UP000515808">
    <property type="component" value="Chromosome"/>
</dbReference>
<dbReference type="EMBL" id="CP060695">
    <property type="protein sequence ID" value="QNM84835.1"/>
    <property type="molecule type" value="Genomic_DNA"/>
</dbReference>
<organism evidence="2 3">
    <name type="scientific">Polaribacter pectinis</name>
    <dbReference type="NCBI Taxonomy" id="2738844"/>
    <lineage>
        <taxon>Bacteria</taxon>
        <taxon>Pseudomonadati</taxon>
        <taxon>Bacteroidota</taxon>
        <taxon>Flavobacteriia</taxon>
        <taxon>Flavobacteriales</taxon>
        <taxon>Flavobacteriaceae</taxon>
    </lineage>
</organism>
<gene>
    <name evidence="2" type="ORF">H9W90_11610</name>
</gene>
<evidence type="ECO:0000313" key="3">
    <source>
        <dbReference type="Proteomes" id="UP000515808"/>
    </source>
</evidence>
<evidence type="ECO:0000313" key="2">
    <source>
        <dbReference type="EMBL" id="QNM84835.1"/>
    </source>
</evidence>
<keyword evidence="3" id="KW-1185">Reference proteome</keyword>
<evidence type="ECO:0000256" key="1">
    <source>
        <dbReference type="PROSITE-ProRule" id="PRU00339"/>
    </source>
</evidence>
<proteinExistence type="predicted"/>
<protein>
    <submittedName>
        <fullName evidence="2">Tetratricopeptide repeat protein</fullName>
    </submittedName>
</protein>
<dbReference type="SMART" id="SM00028">
    <property type="entry name" value="TPR"/>
    <property type="match status" value="5"/>
</dbReference>
<dbReference type="Pfam" id="PF13181">
    <property type="entry name" value="TPR_8"/>
    <property type="match status" value="1"/>
</dbReference>
<dbReference type="InterPro" id="IPR011990">
    <property type="entry name" value="TPR-like_helical_dom_sf"/>
</dbReference>
<accession>A0A7G9L886</accession>
<dbReference type="Pfam" id="PF13174">
    <property type="entry name" value="TPR_6"/>
    <property type="match status" value="1"/>
</dbReference>
<dbReference type="KEGG" id="ppec:H9W90_11610"/>